<dbReference type="InterPro" id="IPR017907">
    <property type="entry name" value="Znf_RING_CS"/>
</dbReference>
<dbReference type="PRINTS" id="PR01407">
    <property type="entry name" value="BUTYPHLNCDUF"/>
</dbReference>
<dbReference type="Pfam" id="PF00643">
    <property type="entry name" value="zf-B_box"/>
    <property type="match status" value="1"/>
</dbReference>
<keyword evidence="3" id="KW-0862">Zinc</keyword>
<dbReference type="Gene3D" id="3.30.40.10">
    <property type="entry name" value="Zinc/RING finger domain, C3HC4 (zinc finger)"/>
    <property type="match status" value="1"/>
</dbReference>
<dbReference type="InterPro" id="IPR043136">
    <property type="entry name" value="B30.2/SPRY_sf"/>
</dbReference>
<feature type="coiled-coil region" evidence="5">
    <location>
        <begin position="241"/>
        <end position="275"/>
    </location>
</feature>
<evidence type="ECO:0000256" key="1">
    <source>
        <dbReference type="ARBA" id="ARBA00022723"/>
    </source>
</evidence>
<dbReference type="GO" id="GO:0016567">
    <property type="term" value="P:protein ubiquitination"/>
    <property type="evidence" value="ECO:0007669"/>
    <property type="project" value="InterPro"/>
</dbReference>
<dbReference type="PROSITE" id="PS00518">
    <property type="entry name" value="ZF_RING_1"/>
    <property type="match status" value="1"/>
</dbReference>
<dbReference type="Gene3D" id="2.60.120.920">
    <property type="match status" value="1"/>
</dbReference>
<dbReference type="InterPro" id="IPR050143">
    <property type="entry name" value="TRIM/RBCC"/>
</dbReference>
<dbReference type="SUPFAM" id="SSF57845">
    <property type="entry name" value="B-box zinc-binding domain"/>
    <property type="match status" value="1"/>
</dbReference>
<dbReference type="Proteomes" id="UP000287033">
    <property type="component" value="Unassembled WGS sequence"/>
</dbReference>
<dbReference type="GO" id="GO:0004842">
    <property type="term" value="F:ubiquitin-protein transferase activity"/>
    <property type="evidence" value="ECO:0007669"/>
    <property type="project" value="InterPro"/>
</dbReference>
<dbReference type="GO" id="GO:0008270">
    <property type="term" value="F:zinc ion binding"/>
    <property type="evidence" value="ECO:0007669"/>
    <property type="project" value="UniProtKB-KW"/>
</dbReference>
<feature type="domain" description="B30.2/SPRY" evidence="9">
    <location>
        <begin position="312"/>
        <end position="509"/>
    </location>
</feature>
<evidence type="ECO:0000313" key="11">
    <source>
        <dbReference type="Proteomes" id="UP000287033"/>
    </source>
</evidence>
<evidence type="ECO:0000259" key="7">
    <source>
        <dbReference type="PROSITE" id="PS50089"/>
    </source>
</evidence>
<dbReference type="InterPro" id="IPR013083">
    <property type="entry name" value="Znf_RING/FYVE/PHD"/>
</dbReference>
<name>A0A401RKH0_CHIPU</name>
<evidence type="ECO:0000256" key="2">
    <source>
        <dbReference type="ARBA" id="ARBA00022771"/>
    </source>
</evidence>
<dbReference type="STRING" id="137246.A0A401RKH0"/>
<dbReference type="PROSITE" id="PS50119">
    <property type="entry name" value="ZF_BBOX"/>
    <property type="match status" value="1"/>
</dbReference>
<evidence type="ECO:0000259" key="8">
    <source>
        <dbReference type="PROSITE" id="PS50119"/>
    </source>
</evidence>
<keyword evidence="5" id="KW-0175">Coiled coil</keyword>
<feature type="domain" description="RING-type" evidence="7">
    <location>
        <begin position="16"/>
        <end position="56"/>
    </location>
</feature>
<accession>A0A401RKH0</accession>
<feature type="domain" description="B box-type" evidence="8">
    <location>
        <begin position="131"/>
        <end position="170"/>
    </location>
</feature>
<dbReference type="InterPro" id="IPR000315">
    <property type="entry name" value="Znf_B-box"/>
</dbReference>
<dbReference type="SMART" id="SM00589">
    <property type="entry name" value="PRY"/>
    <property type="match status" value="1"/>
</dbReference>
<dbReference type="CDD" id="cd13733">
    <property type="entry name" value="SPRY_PRY_C-I_1"/>
    <property type="match status" value="1"/>
</dbReference>
<dbReference type="InterPro" id="IPR003879">
    <property type="entry name" value="Butyrophylin_SPRY"/>
</dbReference>
<dbReference type="Pfam" id="PF15227">
    <property type="entry name" value="zf-C3HC4_4"/>
    <property type="match status" value="1"/>
</dbReference>
<dbReference type="InterPro" id="IPR013320">
    <property type="entry name" value="ConA-like_dom_sf"/>
</dbReference>
<dbReference type="EMBL" id="BEZZ01003013">
    <property type="protein sequence ID" value="GCC18648.1"/>
    <property type="molecule type" value="Genomic_DNA"/>
</dbReference>
<gene>
    <name evidence="10" type="ORF">chiPu_0020853</name>
</gene>
<evidence type="ECO:0000313" key="10">
    <source>
        <dbReference type="EMBL" id="GCC18648.1"/>
    </source>
</evidence>
<dbReference type="SUPFAM" id="SSF49899">
    <property type="entry name" value="Concanavalin A-like lectins/glucanases"/>
    <property type="match status" value="1"/>
</dbReference>
<dbReference type="InterPro" id="IPR006574">
    <property type="entry name" value="PRY"/>
</dbReference>
<comment type="caution">
    <text evidence="10">The sequence shown here is derived from an EMBL/GenBank/DDBJ whole genome shotgun (WGS) entry which is preliminary data.</text>
</comment>
<dbReference type="PROSITE" id="PS50089">
    <property type="entry name" value="ZF_RING_2"/>
    <property type="match status" value="1"/>
</dbReference>
<keyword evidence="2 4" id="KW-0863">Zinc-finger</keyword>
<evidence type="ECO:0000256" key="5">
    <source>
        <dbReference type="SAM" id="Coils"/>
    </source>
</evidence>
<feature type="region of interest" description="Disordered" evidence="6">
    <location>
        <begin position="84"/>
        <end position="121"/>
    </location>
</feature>
<dbReference type="Pfam" id="PF13765">
    <property type="entry name" value="PRY"/>
    <property type="match status" value="1"/>
</dbReference>
<protein>
    <submittedName>
        <fullName evidence="10">Uncharacterized protein</fullName>
    </submittedName>
</protein>
<keyword evidence="1" id="KW-0479">Metal-binding</keyword>
<evidence type="ECO:0000256" key="3">
    <source>
        <dbReference type="ARBA" id="ARBA00022833"/>
    </source>
</evidence>
<dbReference type="InterPro" id="IPR001870">
    <property type="entry name" value="B30.2/SPRY"/>
</dbReference>
<dbReference type="OrthoDB" id="128536at2759"/>
<dbReference type="Gene3D" id="3.30.160.60">
    <property type="entry name" value="Classic Zinc Finger"/>
    <property type="match status" value="1"/>
</dbReference>
<dbReference type="OMA" id="MRECIIP"/>
<reference evidence="10 11" key="1">
    <citation type="journal article" date="2018" name="Nat. Ecol. Evol.">
        <title>Shark genomes provide insights into elasmobranch evolution and the origin of vertebrates.</title>
        <authorList>
            <person name="Hara Y"/>
            <person name="Yamaguchi K"/>
            <person name="Onimaru K"/>
            <person name="Kadota M"/>
            <person name="Koyanagi M"/>
            <person name="Keeley SD"/>
            <person name="Tatsumi K"/>
            <person name="Tanaka K"/>
            <person name="Motone F"/>
            <person name="Kageyama Y"/>
            <person name="Nozu R"/>
            <person name="Adachi N"/>
            <person name="Nishimura O"/>
            <person name="Nakagawa R"/>
            <person name="Tanegashima C"/>
            <person name="Kiyatake I"/>
            <person name="Matsumoto R"/>
            <person name="Murakumo K"/>
            <person name="Nishida K"/>
            <person name="Terakita A"/>
            <person name="Kuratani S"/>
            <person name="Sato K"/>
            <person name="Hyodo S Kuraku.S."/>
        </authorList>
    </citation>
    <scope>NUCLEOTIDE SEQUENCE [LARGE SCALE GENOMIC DNA]</scope>
</reference>
<dbReference type="SMART" id="SM00449">
    <property type="entry name" value="SPRY"/>
    <property type="match status" value="1"/>
</dbReference>
<organism evidence="10 11">
    <name type="scientific">Chiloscyllium punctatum</name>
    <name type="common">Brownbanded bambooshark</name>
    <name type="synonym">Hemiscyllium punctatum</name>
    <dbReference type="NCBI Taxonomy" id="137246"/>
    <lineage>
        <taxon>Eukaryota</taxon>
        <taxon>Metazoa</taxon>
        <taxon>Chordata</taxon>
        <taxon>Craniata</taxon>
        <taxon>Vertebrata</taxon>
        <taxon>Chondrichthyes</taxon>
        <taxon>Elasmobranchii</taxon>
        <taxon>Galeomorphii</taxon>
        <taxon>Galeoidea</taxon>
        <taxon>Orectolobiformes</taxon>
        <taxon>Hemiscylliidae</taxon>
        <taxon>Chiloscyllium</taxon>
    </lineage>
</organism>
<evidence type="ECO:0000259" key="9">
    <source>
        <dbReference type="PROSITE" id="PS50188"/>
    </source>
</evidence>
<evidence type="ECO:0000256" key="6">
    <source>
        <dbReference type="SAM" id="MobiDB-lite"/>
    </source>
</evidence>
<proteinExistence type="predicted"/>
<evidence type="ECO:0000256" key="4">
    <source>
        <dbReference type="PROSITE-ProRule" id="PRU00024"/>
    </source>
</evidence>
<dbReference type="SMART" id="SM00504">
    <property type="entry name" value="Ubox"/>
    <property type="match status" value="1"/>
</dbReference>
<keyword evidence="11" id="KW-1185">Reference proteome</keyword>
<dbReference type="PANTHER" id="PTHR24103">
    <property type="entry name" value="E3 UBIQUITIN-PROTEIN LIGASE TRIM"/>
    <property type="match status" value="1"/>
</dbReference>
<dbReference type="FunFam" id="2.60.120.920:FF:000004">
    <property type="entry name" value="Butyrophilin subfamily 1 member A1"/>
    <property type="match status" value="1"/>
</dbReference>
<dbReference type="CDD" id="cd16594">
    <property type="entry name" value="RING-HC_TRIM7-like_C-IV"/>
    <property type="match status" value="1"/>
</dbReference>
<dbReference type="SMART" id="SM00184">
    <property type="entry name" value="RING"/>
    <property type="match status" value="1"/>
</dbReference>
<dbReference type="InterPro" id="IPR001841">
    <property type="entry name" value="Znf_RING"/>
</dbReference>
<dbReference type="Pfam" id="PF00622">
    <property type="entry name" value="SPRY"/>
    <property type="match status" value="1"/>
</dbReference>
<dbReference type="PROSITE" id="PS50188">
    <property type="entry name" value="B302_SPRY"/>
    <property type="match status" value="1"/>
</dbReference>
<dbReference type="SUPFAM" id="SSF57850">
    <property type="entry name" value="RING/U-box"/>
    <property type="match status" value="1"/>
</dbReference>
<dbReference type="SMART" id="SM00336">
    <property type="entry name" value="BBOX"/>
    <property type="match status" value="1"/>
</dbReference>
<dbReference type="InterPro" id="IPR003613">
    <property type="entry name" value="Ubox_domain"/>
</dbReference>
<dbReference type="InterPro" id="IPR003877">
    <property type="entry name" value="SPRY_dom"/>
</dbReference>
<dbReference type="AlphaFoldDB" id="A0A401RKH0"/>
<sequence length="509" mass="57616">MACRQQAEGLAEYLNCPICLDLFTEPVILECGHNFCQGCIRRYWEDSEASSCPECREVFRERTLRPNRALGNLAERARSLIQQQEGGTGAQLAGQPWREPEAASSPWPGPQEPGAAEPSPGTEPRLLPLYCWQHREELKLFCETDKELICVMCLDSRGGQNHRSHNFMLISEAVEMYKEKLTSLSDILRAKSTLLEAKLAQKHGLEVGDQTSQMQQFVTSEFAKMHQVLMRVEKRLILELKENVEMISDKLQRNLQDIQQNLNDIQEKLSRSQSQLDQEDTIAFLMVGVTVSQSSQLLLATDCLPMGIFRGPLQYSAWKEMAESISPVPASVTLNPETAHSWLLISEDLTTVRYANQQQELPDTPERFNPSLCVLGSQGFVSGRHYWEVAVGESSEWDVGVVKESINRKGDITAIPQAGYWIVWLRNGNDYKAGSVPRTPLRPNARPRKIGVYLDYEGGQVSFYNADDMSHLHTFTDLFTEKLYPFFSPCLSGHGERSEPLKICQSRFH</sequence>